<comment type="caution">
    <text evidence="1">The sequence shown here is derived from an EMBL/GenBank/DDBJ whole genome shotgun (WGS) entry which is preliminary data.</text>
</comment>
<name>A0ABV5KT66_9BACL</name>
<sequence length="153" mass="16962">MKELDKAIAERLVRRLLESSGSSVRVVLEDSFPGGRMIGGKYSLSTHTITMYISEIASQCMQLFGSDLQLADYFEVVFAHELGHAEDSNLPELARRLEENMAAVETAHTALLIEENAWAYALKLLPDAEPAFVDRIIEHSLASYFDAIDQASA</sequence>
<dbReference type="Proteomes" id="UP001589747">
    <property type="component" value="Unassembled WGS sequence"/>
</dbReference>
<evidence type="ECO:0000313" key="1">
    <source>
        <dbReference type="EMBL" id="MFB9328426.1"/>
    </source>
</evidence>
<keyword evidence="2" id="KW-1185">Reference proteome</keyword>
<accession>A0ABV5KT66</accession>
<protein>
    <submittedName>
        <fullName evidence="1">Uncharacterized protein</fullName>
    </submittedName>
</protein>
<evidence type="ECO:0000313" key="2">
    <source>
        <dbReference type="Proteomes" id="UP001589747"/>
    </source>
</evidence>
<proteinExistence type="predicted"/>
<dbReference type="RefSeq" id="WP_377497708.1">
    <property type="nucleotide sequence ID" value="NZ_JBHMDO010000033.1"/>
</dbReference>
<reference evidence="1 2" key="1">
    <citation type="submission" date="2024-09" db="EMBL/GenBank/DDBJ databases">
        <authorList>
            <person name="Sun Q."/>
            <person name="Mori K."/>
        </authorList>
    </citation>
    <scope>NUCLEOTIDE SEQUENCE [LARGE SCALE GENOMIC DNA]</scope>
    <source>
        <strain evidence="1 2">TISTR 2452</strain>
    </source>
</reference>
<dbReference type="EMBL" id="JBHMDO010000033">
    <property type="protein sequence ID" value="MFB9328426.1"/>
    <property type="molecule type" value="Genomic_DNA"/>
</dbReference>
<organism evidence="1 2">
    <name type="scientific">Paenibacillus aurantiacus</name>
    <dbReference type="NCBI Taxonomy" id="1936118"/>
    <lineage>
        <taxon>Bacteria</taxon>
        <taxon>Bacillati</taxon>
        <taxon>Bacillota</taxon>
        <taxon>Bacilli</taxon>
        <taxon>Bacillales</taxon>
        <taxon>Paenibacillaceae</taxon>
        <taxon>Paenibacillus</taxon>
    </lineage>
</organism>
<gene>
    <name evidence="1" type="ORF">ACFFSY_21045</name>
</gene>